<proteinExistence type="inferred from homology"/>
<protein>
    <recommendedName>
        <fullName evidence="6">Selenoprotein F</fullName>
    </recommendedName>
</protein>
<dbReference type="Gene3D" id="3.40.30.50">
    <property type="entry name" value="Sep15/SelM thioredoxin-like domain, active-site redox motif"/>
    <property type="match status" value="1"/>
</dbReference>
<dbReference type="InterPro" id="IPR038219">
    <property type="entry name" value="Sep15/SelM_sf"/>
</dbReference>
<keyword evidence="3 7" id="KW-0732">Signal</keyword>
<comment type="subcellular location">
    <subcellularLocation>
        <location evidence="1">Endoplasmic reticulum lumen</location>
    </subcellularLocation>
</comment>
<dbReference type="WBParaSite" id="ACRNAN_Path_1036.g3967.t1">
    <property type="protein sequence ID" value="ACRNAN_Path_1036.g3967.t1"/>
    <property type="gene ID" value="ACRNAN_Path_1036.g3967"/>
</dbReference>
<keyword evidence="9" id="KW-1185">Reference proteome</keyword>
<dbReference type="PANTHER" id="PTHR13077:SF6">
    <property type="entry name" value="SELENOPROTEIN F"/>
    <property type="match status" value="1"/>
</dbReference>
<accession>A0A914BUN3</accession>
<dbReference type="PANTHER" id="PTHR13077">
    <property type="entry name" value="SELENOPROTEIN F"/>
    <property type="match status" value="1"/>
</dbReference>
<sequence>MLTKYLISFAVFLINCLLATSELTYTPDECKELGFNVNTLKCSACDILTQFQLEQILTDCQRCCTKDKVDTHEKFPMAQIEICECNLHRFPQVNHFVKSELKDQWGSKLKVKHVRGTLPTIVLKNHDGQPQRSLNVEKWDTDTITEFLNDWLE</sequence>
<dbReference type="Proteomes" id="UP000887540">
    <property type="component" value="Unplaced"/>
</dbReference>
<evidence type="ECO:0000256" key="6">
    <source>
        <dbReference type="ARBA" id="ARBA00040775"/>
    </source>
</evidence>
<comment type="similarity">
    <text evidence="2">Belongs to the selenoprotein M/F family.</text>
</comment>
<evidence type="ECO:0000256" key="1">
    <source>
        <dbReference type="ARBA" id="ARBA00004319"/>
    </source>
</evidence>
<evidence type="ECO:0000259" key="8">
    <source>
        <dbReference type="Pfam" id="PF08806"/>
    </source>
</evidence>
<dbReference type="InterPro" id="IPR036249">
    <property type="entry name" value="Thioredoxin-like_sf"/>
</dbReference>
<evidence type="ECO:0000256" key="7">
    <source>
        <dbReference type="SAM" id="SignalP"/>
    </source>
</evidence>
<dbReference type="SUPFAM" id="SSF52833">
    <property type="entry name" value="Thioredoxin-like"/>
    <property type="match status" value="1"/>
</dbReference>
<feature type="signal peptide" evidence="7">
    <location>
        <begin position="1"/>
        <end position="21"/>
    </location>
</feature>
<feature type="domain" description="Selenoprotein F/M" evidence="8">
    <location>
        <begin position="79"/>
        <end position="150"/>
    </location>
</feature>
<name>A0A914BUN3_9BILA</name>
<evidence type="ECO:0000256" key="2">
    <source>
        <dbReference type="ARBA" id="ARBA00005742"/>
    </source>
</evidence>
<evidence type="ECO:0000256" key="3">
    <source>
        <dbReference type="ARBA" id="ARBA00022729"/>
    </source>
</evidence>
<organism evidence="9 10">
    <name type="scientific">Acrobeloides nanus</name>
    <dbReference type="NCBI Taxonomy" id="290746"/>
    <lineage>
        <taxon>Eukaryota</taxon>
        <taxon>Metazoa</taxon>
        <taxon>Ecdysozoa</taxon>
        <taxon>Nematoda</taxon>
        <taxon>Chromadorea</taxon>
        <taxon>Rhabditida</taxon>
        <taxon>Tylenchina</taxon>
        <taxon>Cephalobomorpha</taxon>
        <taxon>Cephaloboidea</taxon>
        <taxon>Cephalobidae</taxon>
        <taxon>Acrobeloides</taxon>
    </lineage>
</organism>
<reference evidence="10" key="1">
    <citation type="submission" date="2022-11" db="UniProtKB">
        <authorList>
            <consortium name="WormBaseParasite"/>
        </authorList>
    </citation>
    <scope>IDENTIFICATION</scope>
</reference>
<dbReference type="GO" id="GO:0005788">
    <property type="term" value="C:endoplasmic reticulum lumen"/>
    <property type="evidence" value="ECO:0007669"/>
    <property type="project" value="UniProtKB-SubCell"/>
</dbReference>
<dbReference type="InterPro" id="IPR039992">
    <property type="entry name" value="Sep15_SelM"/>
</dbReference>
<evidence type="ECO:0000256" key="4">
    <source>
        <dbReference type="ARBA" id="ARBA00022824"/>
    </source>
</evidence>
<evidence type="ECO:0000256" key="5">
    <source>
        <dbReference type="ARBA" id="ARBA00022933"/>
    </source>
</evidence>
<dbReference type="InterPro" id="IPR014912">
    <property type="entry name" value="Sep15_SelM_dom"/>
</dbReference>
<feature type="chain" id="PRO_5037265223" description="Selenoprotein F" evidence="7">
    <location>
        <begin position="22"/>
        <end position="153"/>
    </location>
</feature>
<dbReference type="AlphaFoldDB" id="A0A914BUN3"/>
<keyword evidence="4" id="KW-0256">Endoplasmic reticulum</keyword>
<evidence type="ECO:0000313" key="9">
    <source>
        <dbReference type="Proteomes" id="UP000887540"/>
    </source>
</evidence>
<dbReference type="Pfam" id="PF08806">
    <property type="entry name" value="Sep15_SelM"/>
    <property type="match status" value="1"/>
</dbReference>
<keyword evidence="5" id="KW-0712">Selenocysteine</keyword>
<dbReference type="GO" id="GO:0016491">
    <property type="term" value="F:oxidoreductase activity"/>
    <property type="evidence" value="ECO:0007669"/>
    <property type="project" value="TreeGrafter"/>
</dbReference>
<evidence type="ECO:0000313" key="10">
    <source>
        <dbReference type="WBParaSite" id="ACRNAN_Path_1036.g3967.t1"/>
    </source>
</evidence>